<dbReference type="EMBL" id="BDGE01000069">
    <property type="protein sequence ID" value="GBE94101.1"/>
    <property type="molecule type" value="Genomic_DNA"/>
</dbReference>
<dbReference type="Proteomes" id="UP000236527">
    <property type="component" value="Unassembled WGS sequence"/>
</dbReference>
<gene>
    <name evidence="1" type="ORF">NCWK1_3871</name>
</gene>
<evidence type="ECO:0008006" key="3">
    <source>
        <dbReference type="Google" id="ProtNLM"/>
    </source>
</evidence>
<keyword evidence="2" id="KW-1185">Reference proteome</keyword>
<comment type="caution">
    <text evidence="1">The sequence shown here is derived from an EMBL/GenBank/DDBJ whole genome shotgun (WGS) entry which is preliminary data.</text>
</comment>
<evidence type="ECO:0000313" key="1">
    <source>
        <dbReference type="EMBL" id="GBE94101.1"/>
    </source>
</evidence>
<evidence type="ECO:0000313" key="2">
    <source>
        <dbReference type="Proteomes" id="UP000236527"/>
    </source>
</evidence>
<accession>A0A2H6LLL0</accession>
<name>A0A2H6LLL0_9NOSO</name>
<dbReference type="AlphaFoldDB" id="A0A2H6LLL0"/>
<dbReference type="SUPFAM" id="SSF52540">
    <property type="entry name" value="P-loop containing nucleoside triphosphate hydrolases"/>
    <property type="match status" value="1"/>
</dbReference>
<protein>
    <recommendedName>
        <fullName evidence="3">Cyanobacterial membrane protein, in cluster with PxcA</fullName>
    </recommendedName>
</protein>
<dbReference type="InterPro" id="IPR027417">
    <property type="entry name" value="P-loop_NTPase"/>
</dbReference>
<dbReference type="RefSeq" id="WP_103125923.1">
    <property type="nucleotide sequence ID" value="NZ_DF978434.1"/>
</dbReference>
<proteinExistence type="predicted"/>
<sequence>MISHSVWIVGNSRSGKTTRLVEHFCRWLQIENHNFELFYTKKAGKKSDNSISKPLGLKQTEPGVLVLAANDDNRRELSDKIVTKTLGKYPIRAKTPLGFFQDEVILFWPLLIELLHLKAQFPVRLRPETEQELATKLWREQLDAEVLRRVGVNEYRLVRRILDLLQLAAYSGTPCEGIAEVLQKGLEENGINLEPEFLASLLLDWRNWCLERGLLTYGIITELYSQHLLSDRHYQERLTQRYQAILADDVDDYPAVARQLCETLLERGAIGAFTYNPDGAIRWGLGADPNYLEGLARHCRLETLFAPVEESLAEQLATPIVEFITQPLVMLELPATVQSIQTTSRAELLRTTAEVIGKAIKSGRIQPEEIAIIAPGLDAIARYTITEILTKQNIPVESLNDQRPLISSPMIRALLTMLALIYPGLGRLVDRDAVAEMLVVLSRRQEAGGEVESLTPQRHLLQVGEPAQRSGSSVLSTHIDPVRAGLIADYCFVPHPDRPNLLPVTSFERWDRIGYAATTAYSQILQWIEKQRSQQEQRLIPSPISLLYLAIQDFFCKDNNPPYDQMAALRELLETAQHYWEIDTRLRQGAGGRGQEAGGRRQGAEEVLINTQHSALSTQHSILSTPLAEFIQLLRRGTITANPYPLRPIGLSRKAVTLATIFQYRSSRRSHRWHFWLDAGSPLWAKGGAATLFGAPLFLRDRLGEAWTAQDEKNTEQERLRRILTDLLSRVSEKVYLCHSDLAVNGQEQLGPLLPLVHTCVSVISEVA</sequence>
<reference evidence="2" key="1">
    <citation type="journal article" date="2018" name="Genome Announc.">
        <title>Draft Genome Sequence of the Nitrogen-Fixing and Hormogonia-Inducing Cyanobacterium Nostoc cycadae Strain WK-1, Isolated from the Coralloid Roots of Cycas revoluta.</title>
        <authorList>
            <person name="Kanesaki Y."/>
            <person name="Hirose M."/>
            <person name="Hirose Y."/>
            <person name="Fujisawa T."/>
            <person name="Nakamura Y."/>
            <person name="Watanabe S."/>
            <person name="Matsunaga S."/>
            <person name="Uchida H."/>
            <person name="Murakami A."/>
        </authorList>
    </citation>
    <scope>NUCLEOTIDE SEQUENCE [LARGE SCALE GENOMIC DNA]</scope>
    <source>
        <strain evidence="2">WK-1</strain>
    </source>
</reference>
<organism evidence="1 2">
    <name type="scientific">Nostoc cycadae WK-1</name>
    <dbReference type="NCBI Taxonomy" id="1861711"/>
    <lineage>
        <taxon>Bacteria</taxon>
        <taxon>Bacillati</taxon>
        <taxon>Cyanobacteriota</taxon>
        <taxon>Cyanophyceae</taxon>
        <taxon>Nostocales</taxon>
        <taxon>Nostocaceae</taxon>
        <taxon>Nostoc</taxon>
    </lineage>
</organism>